<evidence type="ECO:0000256" key="1">
    <source>
        <dbReference type="ARBA" id="ARBA00004123"/>
    </source>
</evidence>
<protein>
    <recommendedName>
        <fullName evidence="5">Cyclin-dependent kinase inhibitor 1B</fullName>
    </recommendedName>
    <alternativeName>
        <fullName evidence="14">Cyclin-dependent kinase inhibitor p27</fullName>
    </alternativeName>
    <alternativeName>
        <fullName evidence="13">p27Kip1</fullName>
    </alternativeName>
</protein>
<evidence type="ECO:0000256" key="6">
    <source>
        <dbReference type="ARBA" id="ARBA00022490"/>
    </source>
</evidence>
<feature type="domain" description="Cyclin-dependent kinase inhibitor" evidence="17">
    <location>
        <begin position="37"/>
        <end position="84"/>
    </location>
</feature>
<evidence type="ECO:0000256" key="8">
    <source>
        <dbReference type="ARBA" id="ARBA00022753"/>
    </source>
</evidence>
<organism evidence="18 19">
    <name type="scientific">Monopterus albus</name>
    <name type="common">Swamp eel</name>
    <dbReference type="NCBI Taxonomy" id="43700"/>
    <lineage>
        <taxon>Eukaryota</taxon>
        <taxon>Metazoa</taxon>
        <taxon>Chordata</taxon>
        <taxon>Craniata</taxon>
        <taxon>Vertebrata</taxon>
        <taxon>Euteleostomi</taxon>
        <taxon>Actinopterygii</taxon>
        <taxon>Neopterygii</taxon>
        <taxon>Teleostei</taxon>
        <taxon>Neoteleostei</taxon>
        <taxon>Acanthomorphata</taxon>
        <taxon>Anabantaria</taxon>
        <taxon>Synbranchiformes</taxon>
        <taxon>Synbranchidae</taxon>
        <taxon>Monopterus</taxon>
    </lineage>
</organism>
<dbReference type="Gene3D" id="4.10.365.10">
    <property type="entry name" value="p27"/>
    <property type="match status" value="1"/>
</dbReference>
<comment type="subcellular location">
    <subcellularLocation>
        <location evidence="3">Cytoplasm</location>
    </subcellularLocation>
    <subcellularLocation>
        <location evidence="2">Endosome</location>
    </subcellularLocation>
    <subcellularLocation>
        <location evidence="1">Nucleus</location>
    </subcellularLocation>
</comment>
<evidence type="ECO:0000256" key="15">
    <source>
        <dbReference type="ARBA" id="ARBA00045727"/>
    </source>
</evidence>
<evidence type="ECO:0000256" key="13">
    <source>
        <dbReference type="ARBA" id="ARBA00031903"/>
    </source>
</evidence>
<dbReference type="GO" id="GO:0000082">
    <property type="term" value="P:G1/S transition of mitotic cell cycle"/>
    <property type="evidence" value="ECO:0007669"/>
    <property type="project" value="TreeGrafter"/>
</dbReference>
<dbReference type="OrthoDB" id="6373236at2759"/>
<evidence type="ECO:0000313" key="18">
    <source>
        <dbReference type="Ensembl" id="ENSMALP00000013781.1"/>
    </source>
</evidence>
<evidence type="ECO:0000313" key="19">
    <source>
        <dbReference type="Proteomes" id="UP000261600"/>
    </source>
</evidence>
<keyword evidence="7" id="KW-0597">Phosphoprotein</keyword>
<evidence type="ECO:0000256" key="12">
    <source>
        <dbReference type="ARBA" id="ARBA00023306"/>
    </source>
</evidence>
<dbReference type="GeneID" id="109960936"/>
<dbReference type="Pfam" id="PF02234">
    <property type="entry name" value="CDI"/>
    <property type="match status" value="1"/>
</dbReference>
<dbReference type="KEGG" id="malb:109960936"/>
<keyword evidence="8" id="KW-0967">Endosome</keyword>
<dbReference type="PANTHER" id="PTHR10265:SF9">
    <property type="entry name" value="CYCLIN-DEPENDENT KINASE INHIBITOR 1B"/>
    <property type="match status" value="1"/>
</dbReference>
<comment type="function">
    <text evidence="15">Important regulator of cell cycle progression. Inhibits the kinase activity of CDK2 bound to cyclin A, but has little inhibitory activity on CDK2 bound to SPDYA. Involved in G1 arrest. Potent inhibitor of cyclin E- and cyclin A-CDK2 complexes. Forms a complex with cyclin type D-CDK4 complexes and is involved in the assembly, stability, and modulation of CCND1-CDK4 complex activation. Acts either as an inhibitor or an activator of cyclin type D-CDK4 complexes depending on its phosphorylation state and/or stoichometry.</text>
</comment>
<evidence type="ECO:0000256" key="10">
    <source>
        <dbReference type="ARBA" id="ARBA00023013"/>
    </source>
</evidence>
<dbReference type="AlphaFoldDB" id="A0A3Q3QJ11"/>
<feature type="region of interest" description="Disordered" evidence="16">
    <location>
        <begin position="1"/>
        <end position="44"/>
    </location>
</feature>
<dbReference type="GO" id="GO:0008285">
    <property type="term" value="P:negative regulation of cell population proliferation"/>
    <property type="evidence" value="ECO:0007669"/>
    <property type="project" value="TreeGrafter"/>
</dbReference>
<feature type="compositionally biased region" description="Acidic residues" evidence="16">
    <location>
        <begin position="158"/>
        <end position="167"/>
    </location>
</feature>
<dbReference type="InterPro" id="IPR044898">
    <property type="entry name" value="CDI_dom_sf"/>
</dbReference>
<reference evidence="18" key="1">
    <citation type="submission" date="2025-08" db="UniProtKB">
        <authorList>
            <consortium name="Ensembl"/>
        </authorList>
    </citation>
    <scope>IDENTIFICATION</scope>
</reference>
<dbReference type="RefSeq" id="XP_020457079.1">
    <property type="nucleotide sequence ID" value="XM_020601423.1"/>
</dbReference>
<dbReference type="InterPro" id="IPR003175">
    <property type="entry name" value="CDI_dom"/>
</dbReference>
<sequence>MCNKMSDVRLSNASPTLERERVDARQPENVRPPVRRNLFGRPDPEALGEYLAASIQRDVQTFMETYNYDPVNDRPMTPRNYEWQEDSNPPEYFVRPPHGSQRPQRDVDLPGVNNCKDAEERTERRSGRPDGDSSTKRRSGDSGPCFSECQSKRLHFDDDGDDDDEDQSSGAGSQAVKAVEERPSAEIQ</sequence>
<feature type="compositionally biased region" description="Basic and acidic residues" evidence="16">
    <location>
        <begin position="116"/>
        <end position="140"/>
    </location>
</feature>
<feature type="compositionally biased region" description="Basic and acidic residues" evidence="16">
    <location>
        <begin position="17"/>
        <end position="28"/>
    </location>
</feature>
<evidence type="ECO:0000256" key="14">
    <source>
        <dbReference type="ARBA" id="ARBA00031925"/>
    </source>
</evidence>
<feature type="region of interest" description="Disordered" evidence="16">
    <location>
        <begin position="66"/>
        <end position="188"/>
    </location>
</feature>
<dbReference type="GO" id="GO:0004861">
    <property type="term" value="F:cyclin-dependent protein serine/threonine kinase inhibitor activity"/>
    <property type="evidence" value="ECO:0007669"/>
    <property type="project" value="InterPro"/>
</dbReference>
<evidence type="ECO:0000256" key="16">
    <source>
        <dbReference type="SAM" id="MobiDB-lite"/>
    </source>
</evidence>
<evidence type="ECO:0000256" key="2">
    <source>
        <dbReference type="ARBA" id="ARBA00004177"/>
    </source>
</evidence>
<dbReference type="STRING" id="43700.ENSMALP00000013781"/>
<dbReference type="GO" id="GO:0005768">
    <property type="term" value="C:endosome"/>
    <property type="evidence" value="ECO:0007669"/>
    <property type="project" value="UniProtKB-SubCell"/>
</dbReference>
<evidence type="ECO:0000259" key="17">
    <source>
        <dbReference type="Pfam" id="PF02234"/>
    </source>
</evidence>
<evidence type="ECO:0000256" key="3">
    <source>
        <dbReference type="ARBA" id="ARBA00004496"/>
    </source>
</evidence>
<name>A0A3Q3QJ11_MONAL</name>
<reference evidence="18" key="2">
    <citation type="submission" date="2025-09" db="UniProtKB">
        <authorList>
            <consortium name="Ensembl"/>
        </authorList>
    </citation>
    <scope>IDENTIFICATION</scope>
</reference>
<dbReference type="PANTHER" id="PTHR10265">
    <property type="entry name" value="CYCLIN-DEPENDENT KINASE INHIBITOR 1"/>
    <property type="match status" value="1"/>
</dbReference>
<dbReference type="GO" id="GO:0051087">
    <property type="term" value="F:protein-folding chaperone binding"/>
    <property type="evidence" value="ECO:0007669"/>
    <property type="project" value="TreeGrafter"/>
</dbReference>
<evidence type="ECO:0000256" key="5">
    <source>
        <dbReference type="ARBA" id="ARBA00014547"/>
    </source>
</evidence>
<keyword evidence="11" id="KW-0539">Nucleus</keyword>
<keyword evidence="9" id="KW-0832">Ubl conjugation</keyword>
<evidence type="ECO:0000256" key="4">
    <source>
        <dbReference type="ARBA" id="ARBA00006726"/>
    </source>
</evidence>
<keyword evidence="6" id="KW-0963">Cytoplasm</keyword>
<dbReference type="Ensembl" id="ENSMALT00000014078.1">
    <property type="protein sequence ID" value="ENSMALP00000013781.1"/>
    <property type="gene ID" value="ENSMALG00000009728.1"/>
</dbReference>
<keyword evidence="12" id="KW-0131">Cell cycle</keyword>
<proteinExistence type="inferred from homology"/>
<evidence type="ECO:0000256" key="7">
    <source>
        <dbReference type="ARBA" id="ARBA00022553"/>
    </source>
</evidence>
<evidence type="ECO:0000256" key="11">
    <source>
        <dbReference type="ARBA" id="ARBA00023242"/>
    </source>
</evidence>
<keyword evidence="19" id="KW-1185">Reference proteome</keyword>
<accession>A0A3Q3QJ11</accession>
<comment type="similarity">
    <text evidence="4">Belongs to the CDI family.</text>
</comment>
<dbReference type="GO" id="GO:0005634">
    <property type="term" value="C:nucleus"/>
    <property type="evidence" value="ECO:0007669"/>
    <property type="project" value="UniProtKB-SubCell"/>
</dbReference>
<keyword evidence="10" id="KW-0649">Protein kinase inhibitor</keyword>
<dbReference type="GO" id="GO:0045930">
    <property type="term" value="P:negative regulation of mitotic cell cycle"/>
    <property type="evidence" value="ECO:0007669"/>
    <property type="project" value="TreeGrafter"/>
</dbReference>
<evidence type="ECO:0000256" key="9">
    <source>
        <dbReference type="ARBA" id="ARBA00022843"/>
    </source>
</evidence>
<dbReference type="RefSeq" id="XP_020457080.1">
    <property type="nucleotide sequence ID" value="XM_020601424.1"/>
</dbReference>
<dbReference type="Proteomes" id="UP000261600">
    <property type="component" value="Unplaced"/>
</dbReference>
<feature type="compositionally biased region" description="Basic and acidic residues" evidence="16">
    <location>
        <begin position="178"/>
        <end position="188"/>
    </location>
</feature>